<dbReference type="AlphaFoldDB" id="M7ZB75"/>
<name>M7ZB75_TRIUA</name>
<dbReference type="PANTHER" id="PTHR48049">
    <property type="entry name" value="GLYCOSYLTRANSFERASE"/>
    <property type="match status" value="1"/>
</dbReference>
<protein>
    <submittedName>
        <fullName evidence="1">UDP-glycosyltransferase 91B1</fullName>
    </submittedName>
</protein>
<dbReference type="eggNOG" id="KOG1192">
    <property type="taxonomic scope" value="Eukaryota"/>
</dbReference>
<dbReference type="STRING" id="4572.M7ZB75"/>
<keyword evidence="1" id="KW-0808">Transferase</keyword>
<dbReference type="PANTHER" id="PTHR48049:SF71">
    <property type="entry name" value="OS03G0757000 PROTEIN"/>
    <property type="match status" value="1"/>
</dbReference>
<reference evidence="1" key="1">
    <citation type="journal article" date="2013" name="Nature">
        <title>Draft genome of the wheat A-genome progenitor Triticum urartu.</title>
        <authorList>
            <person name="Ling H.Q."/>
            <person name="Zhao S."/>
            <person name="Liu D."/>
            <person name="Wang J."/>
            <person name="Sun H."/>
            <person name="Zhang C."/>
            <person name="Fan H."/>
            <person name="Li D."/>
            <person name="Dong L."/>
            <person name="Tao Y."/>
            <person name="Gao C."/>
            <person name="Wu H."/>
            <person name="Li Y."/>
            <person name="Cui Y."/>
            <person name="Guo X."/>
            <person name="Zheng S."/>
            <person name="Wang B."/>
            <person name="Yu K."/>
            <person name="Liang Q."/>
            <person name="Yang W."/>
            <person name="Lou X."/>
            <person name="Chen J."/>
            <person name="Feng M."/>
            <person name="Jian J."/>
            <person name="Zhang X."/>
            <person name="Luo G."/>
            <person name="Jiang Y."/>
            <person name="Liu J."/>
            <person name="Wang Z."/>
            <person name="Sha Y."/>
            <person name="Zhang B."/>
            <person name="Wu H."/>
            <person name="Tang D."/>
            <person name="Shen Q."/>
            <person name="Xue P."/>
            <person name="Zou S."/>
            <person name="Wang X."/>
            <person name="Liu X."/>
            <person name="Wang F."/>
            <person name="Yang Y."/>
            <person name="An X."/>
            <person name="Dong Z."/>
            <person name="Zhang K."/>
            <person name="Zhang X."/>
            <person name="Luo M.C."/>
            <person name="Dvorak J."/>
            <person name="Tong Y."/>
            <person name="Wang J."/>
            <person name="Yang H."/>
            <person name="Li Z."/>
            <person name="Wang D."/>
            <person name="Zhang A."/>
            <person name="Wang J."/>
        </authorList>
    </citation>
    <scope>NUCLEOTIDE SEQUENCE</scope>
</reference>
<dbReference type="GO" id="GO:0035251">
    <property type="term" value="F:UDP-glucosyltransferase activity"/>
    <property type="evidence" value="ECO:0007669"/>
    <property type="project" value="InterPro"/>
</dbReference>
<gene>
    <name evidence="1" type="ORF">TRIUR3_02685</name>
</gene>
<evidence type="ECO:0000313" key="1">
    <source>
        <dbReference type="EMBL" id="EMS49645.1"/>
    </source>
</evidence>
<dbReference type="Gene3D" id="3.40.50.2000">
    <property type="entry name" value="Glycogen Phosphorylase B"/>
    <property type="match status" value="1"/>
</dbReference>
<dbReference type="SUPFAM" id="SSF53756">
    <property type="entry name" value="UDP-Glycosyltransferase/glycogen phosphorylase"/>
    <property type="match status" value="1"/>
</dbReference>
<dbReference type="EMBL" id="KD240927">
    <property type="protein sequence ID" value="EMS49645.1"/>
    <property type="molecule type" value="Genomic_DNA"/>
</dbReference>
<organism evidence="1">
    <name type="scientific">Triticum urartu</name>
    <name type="common">Red wild einkorn</name>
    <name type="synonym">Crithodium urartu</name>
    <dbReference type="NCBI Taxonomy" id="4572"/>
    <lineage>
        <taxon>Eukaryota</taxon>
        <taxon>Viridiplantae</taxon>
        <taxon>Streptophyta</taxon>
        <taxon>Embryophyta</taxon>
        <taxon>Tracheophyta</taxon>
        <taxon>Spermatophyta</taxon>
        <taxon>Magnoliopsida</taxon>
        <taxon>Liliopsida</taxon>
        <taxon>Poales</taxon>
        <taxon>Poaceae</taxon>
        <taxon>BOP clade</taxon>
        <taxon>Pooideae</taxon>
        <taxon>Triticodae</taxon>
        <taxon>Triticeae</taxon>
        <taxon>Triticinae</taxon>
        <taxon>Triticum</taxon>
    </lineage>
</organism>
<sequence>MPTVAGLPDGAESTADVPPEKGDLLKAAFDGFAAPFAGFLAGSCAGDGGDGEGTTGFGKKPDWIFVDFAHHWLPPIAEQHKVPCALFSIFPAVFIAFAGTKAANEARPRVTAEDLAAQPPWIPFPTPIAHRLYEAEQMGYDAIMPYRDIRFGRHATTPSRSRPRASGSAWYFQRCQSSPRARTDTIAWRYDRPFQAQLRQPLANVQRTAEARYALYIQKLTEANLDLMAAEPFTEKD</sequence>
<proteinExistence type="predicted"/>
<dbReference type="InterPro" id="IPR050481">
    <property type="entry name" value="UDP-glycosyltransf_plant"/>
</dbReference>
<accession>M7ZB75</accession>